<feature type="transmembrane region" description="Helical" evidence="6">
    <location>
        <begin position="36"/>
        <end position="62"/>
    </location>
</feature>
<dbReference type="PANTHER" id="PTHR33885">
    <property type="entry name" value="PHAGE SHOCK PROTEIN C"/>
    <property type="match status" value="1"/>
</dbReference>
<evidence type="ECO:0000256" key="6">
    <source>
        <dbReference type="SAM" id="Phobius"/>
    </source>
</evidence>
<keyword evidence="4 6" id="KW-1133">Transmembrane helix</keyword>
<dbReference type="EMBL" id="NTGA01000014">
    <property type="protein sequence ID" value="PAY23471.1"/>
    <property type="molecule type" value="Genomic_DNA"/>
</dbReference>
<keyword evidence="3 6" id="KW-0812">Transmembrane</keyword>
<name>A0A2A2WQM9_9ACTN</name>
<evidence type="ECO:0000313" key="9">
    <source>
        <dbReference type="Proteomes" id="UP000218810"/>
    </source>
</evidence>
<dbReference type="RefSeq" id="WP_017835924.1">
    <property type="nucleotide sequence ID" value="NZ_NTGA01000014.1"/>
</dbReference>
<evidence type="ECO:0000256" key="3">
    <source>
        <dbReference type="ARBA" id="ARBA00022692"/>
    </source>
</evidence>
<evidence type="ECO:0000259" key="7">
    <source>
        <dbReference type="Pfam" id="PF04024"/>
    </source>
</evidence>
<dbReference type="AlphaFoldDB" id="A0A2A2WQM9"/>
<keyword evidence="5 6" id="KW-0472">Membrane</keyword>
<evidence type="ECO:0000256" key="1">
    <source>
        <dbReference type="ARBA" id="ARBA00004162"/>
    </source>
</evidence>
<organism evidence="8 9">
    <name type="scientific">Dietzia natronolimnaea</name>
    <dbReference type="NCBI Taxonomy" id="161920"/>
    <lineage>
        <taxon>Bacteria</taxon>
        <taxon>Bacillati</taxon>
        <taxon>Actinomycetota</taxon>
        <taxon>Actinomycetes</taxon>
        <taxon>Mycobacteriales</taxon>
        <taxon>Dietziaceae</taxon>
        <taxon>Dietzia</taxon>
    </lineage>
</organism>
<sequence length="68" mass="7581">MTYPSDSQPKRLTRSEDRWIGGVCGGLADYFGIDPVLVRVLFVASLLLPGPQVLLYVILWFVMPDARA</sequence>
<keyword evidence="2" id="KW-1003">Cell membrane</keyword>
<dbReference type="InterPro" id="IPR007168">
    <property type="entry name" value="Phageshock_PspC_N"/>
</dbReference>
<dbReference type="InterPro" id="IPR052027">
    <property type="entry name" value="PspC"/>
</dbReference>
<comment type="caution">
    <text evidence="8">The sequence shown here is derived from an EMBL/GenBank/DDBJ whole genome shotgun (WGS) entry which is preliminary data.</text>
</comment>
<comment type="subcellular location">
    <subcellularLocation>
        <location evidence="1">Cell membrane</location>
        <topology evidence="1">Single-pass membrane protein</topology>
    </subcellularLocation>
</comment>
<gene>
    <name evidence="8" type="ORF">CEY15_07760</name>
</gene>
<reference evidence="9" key="1">
    <citation type="submission" date="2017-09" db="EMBL/GenBank/DDBJ databases">
        <authorList>
            <person name="Zhang Y."/>
            <person name="Huang X."/>
            <person name="Liu J."/>
            <person name="Lu L."/>
            <person name="Peng K."/>
        </authorList>
    </citation>
    <scope>NUCLEOTIDE SEQUENCE [LARGE SCALE GENOMIC DNA]</scope>
    <source>
        <strain evidence="9">S-XJ-1</strain>
    </source>
</reference>
<keyword evidence="9" id="KW-1185">Reference proteome</keyword>
<evidence type="ECO:0000313" key="8">
    <source>
        <dbReference type="EMBL" id="PAY23471.1"/>
    </source>
</evidence>
<evidence type="ECO:0000256" key="4">
    <source>
        <dbReference type="ARBA" id="ARBA00022989"/>
    </source>
</evidence>
<proteinExistence type="predicted"/>
<protein>
    <submittedName>
        <fullName evidence="8">PspC domain-containing protein</fullName>
    </submittedName>
</protein>
<dbReference type="PANTHER" id="PTHR33885:SF3">
    <property type="entry name" value="PHAGE SHOCK PROTEIN C"/>
    <property type="match status" value="1"/>
</dbReference>
<feature type="domain" description="Phage shock protein PspC N-terminal" evidence="7">
    <location>
        <begin position="10"/>
        <end position="65"/>
    </location>
</feature>
<dbReference type="Proteomes" id="UP000218810">
    <property type="component" value="Unassembled WGS sequence"/>
</dbReference>
<evidence type="ECO:0000256" key="2">
    <source>
        <dbReference type="ARBA" id="ARBA00022475"/>
    </source>
</evidence>
<evidence type="ECO:0000256" key="5">
    <source>
        <dbReference type="ARBA" id="ARBA00023136"/>
    </source>
</evidence>
<dbReference type="GO" id="GO:0005886">
    <property type="term" value="C:plasma membrane"/>
    <property type="evidence" value="ECO:0007669"/>
    <property type="project" value="UniProtKB-SubCell"/>
</dbReference>
<accession>A0A2A2WQM9</accession>
<dbReference type="OrthoDB" id="7359894at2"/>
<dbReference type="Pfam" id="PF04024">
    <property type="entry name" value="PspC"/>
    <property type="match status" value="1"/>
</dbReference>